<dbReference type="EMBL" id="JAYLLN010000002">
    <property type="protein sequence ID" value="MEI5983596.1"/>
    <property type="molecule type" value="Genomic_DNA"/>
</dbReference>
<gene>
    <name evidence="3" type="ORF">VJ786_01640</name>
</gene>
<evidence type="ECO:0000313" key="4">
    <source>
        <dbReference type="Proteomes" id="UP001363035"/>
    </source>
</evidence>
<keyword evidence="2" id="KW-0812">Transmembrane</keyword>
<evidence type="ECO:0000313" key="3">
    <source>
        <dbReference type="EMBL" id="MEI5983596.1"/>
    </source>
</evidence>
<sequence length="107" mass="12447">MLQTVNISLVLQKYLNIMVGPSIIFYILFVIPYVYFMYWLVKQDKKKHMWGILVVTVIAIAGVLVSQTASKVAMENYKQHQVDAREQENEAREQEVQLQADSLKNKK</sequence>
<keyword evidence="2" id="KW-1133">Transmembrane helix</keyword>
<dbReference type="Proteomes" id="UP001363035">
    <property type="component" value="Unassembled WGS sequence"/>
</dbReference>
<accession>A0ABU8I1I9</accession>
<proteinExistence type="predicted"/>
<feature type="transmembrane region" description="Helical" evidence="2">
    <location>
        <begin position="48"/>
        <end position="69"/>
    </location>
</feature>
<feature type="region of interest" description="Disordered" evidence="1">
    <location>
        <begin position="83"/>
        <end position="107"/>
    </location>
</feature>
<evidence type="ECO:0000256" key="2">
    <source>
        <dbReference type="SAM" id="Phobius"/>
    </source>
</evidence>
<feature type="transmembrane region" description="Helical" evidence="2">
    <location>
        <begin position="23"/>
        <end position="41"/>
    </location>
</feature>
<dbReference type="RefSeq" id="WP_336557105.1">
    <property type="nucleotide sequence ID" value="NZ_JAYLLN010000002.1"/>
</dbReference>
<keyword evidence="4" id="KW-1185">Reference proteome</keyword>
<reference evidence="3 4" key="1">
    <citation type="submission" date="2024-01" db="EMBL/GenBank/DDBJ databases">
        <title>Sphingobacterium tenebrionis sp. nov., a novel endophyte isolated from tenebrio molitor intestines.</title>
        <authorList>
            <person name="Zhang C."/>
        </authorList>
    </citation>
    <scope>NUCLEOTIDE SEQUENCE [LARGE SCALE GENOMIC DNA]</scope>
    <source>
        <strain evidence="3 4">PU5-4</strain>
    </source>
</reference>
<protein>
    <submittedName>
        <fullName evidence="3">Uncharacterized protein</fullName>
    </submittedName>
</protein>
<evidence type="ECO:0000256" key="1">
    <source>
        <dbReference type="SAM" id="MobiDB-lite"/>
    </source>
</evidence>
<name>A0ABU8I1I9_9SPHI</name>
<feature type="compositionally biased region" description="Basic and acidic residues" evidence="1">
    <location>
        <begin position="83"/>
        <end position="95"/>
    </location>
</feature>
<keyword evidence="2" id="KW-0472">Membrane</keyword>
<feature type="compositionally biased region" description="Polar residues" evidence="1">
    <location>
        <begin position="96"/>
        <end position="107"/>
    </location>
</feature>
<organism evidence="3 4">
    <name type="scientific">Sphingobacterium tenebrionis</name>
    <dbReference type="NCBI Taxonomy" id="3111775"/>
    <lineage>
        <taxon>Bacteria</taxon>
        <taxon>Pseudomonadati</taxon>
        <taxon>Bacteroidota</taxon>
        <taxon>Sphingobacteriia</taxon>
        <taxon>Sphingobacteriales</taxon>
        <taxon>Sphingobacteriaceae</taxon>
        <taxon>Sphingobacterium</taxon>
    </lineage>
</organism>
<comment type="caution">
    <text evidence="3">The sequence shown here is derived from an EMBL/GenBank/DDBJ whole genome shotgun (WGS) entry which is preliminary data.</text>
</comment>